<dbReference type="Proteomes" id="UP001589693">
    <property type="component" value="Unassembled WGS sequence"/>
</dbReference>
<evidence type="ECO:0000256" key="1">
    <source>
        <dbReference type="ARBA" id="ARBA00023015"/>
    </source>
</evidence>
<sequence length="334" mass="35544">MATIDDVARRAGVSTATVSRALRGLPNVAEATREHVRRVAAELNFAASRSASSLASGRTNTVAIVVPHVTRWFFGKVISGAEEVLRTAGYDVLLYSICDARARERFFAKLPLRGRADAVLVLALPVTAEEVGLLEGLGVPVGLVGHRARGLISVGIDDEAGARLAAQHLVNLGHKRIGLITGDDDPLRFTTPRTRRTAFREVLRANGLPSGPELEAEGGFTFAGGERAMTELLSRPSPPTAVFAISDEMAVGAMKSLRRHALEPGRAVSVVGFDDHEMAEVLDLTTVAQPVAEQGSTAASLLLRQVSGHRPDRPERIVLPVRLIVRGTTAPPSS</sequence>
<protein>
    <submittedName>
        <fullName evidence="5">LacI family DNA-binding transcriptional regulator</fullName>
    </submittedName>
</protein>
<keyword evidence="1" id="KW-0805">Transcription regulation</keyword>
<dbReference type="SUPFAM" id="SSF47413">
    <property type="entry name" value="lambda repressor-like DNA-binding domains"/>
    <property type="match status" value="1"/>
</dbReference>
<proteinExistence type="predicted"/>
<dbReference type="SMART" id="SM00354">
    <property type="entry name" value="HTH_LACI"/>
    <property type="match status" value="1"/>
</dbReference>
<gene>
    <name evidence="5" type="ORF">ACFFQA_05805</name>
</gene>
<dbReference type="PROSITE" id="PS50932">
    <property type="entry name" value="HTH_LACI_2"/>
    <property type="match status" value="1"/>
</dbReference>
<evidence type="ECO:0000313" key="5">
    <source>
        <dbReference type="EMBL" id="MFB9903448.1"/>
    </source>
</evidence>
<dbReference type="InterPro" id="IPR010982">
    <property type="entry name" value="Lambda_DNA-bd_dom_sf"/>
</dbReference>
<keyword evidence="3" id="KW-0804">Transcription</keyword>
<reference evidence="5 6" key="1">
    <citation type="submission" date="2024-09" db="EMBL/GenBank/DDBJ databases">
        <authorList>
            <person name="Sun Q."/>
            <person name="Mori K."/>
        </authorList>
    </citation>
    <scope>NUCLEOTIDE SEQUENCE [LARGE SCALE GENOMIC DNA]</scope>
    <source>
        <strain evidence="5 6">TBRC 7907</strain>
    </source>
</reference>
<dbReference type="Pfam" id="PF13377">
    <property type="entry name" value="Peripla_BP_3"/>
    <property type="match status" value="1"/>
</dbReference>
<dbReference type="Gene3D" id="1.10.260.40">
    <property type="entry name" value="lambda repressor-like DNA-binding domains"/>
    <property type="match status" value="1"/>
</dbReference>
<dbReference type="Gene3D" id="3.40.50.2300">
    <property type="match status" value="2"/>
</dbReference>
<keyword evidence="6" id="KW-1185">Reference proteome</keyword>
<dbReference type="CDD" id="cd01392">
    <property type="entry name" value="HTH_LacI"/>
    <property type="match status" value="1"/>
</dbReference>
<keyword evidence="2 5" id="KW-0238">DNA-binding</keyword>
<dbReference type="PANTHER" id="PTHR30146">
    <property type="entry name" value="LACI-RELATED TRANSCRIPTIONAL REPRESSOR"/>
    <property type="match status" value="1"/>
</dbReference>
<evidence type="ECO:0000259" key="4">
    <source>
        <dbReference type="PROSITE" id="PS50932"/>
    </source>
</evidence>
<dbReference type="GO" id="GO:0003677">
    <property type="term" value="F:DNA binding"/>
    <property type="evidence" value="ECO:0007669"/>
    <property type="project" value="UniProtKB-KW"/>
</dbReference>
<dbReference type="CDD" id="cd06267">
    <property type="entry name" value="PBP1_LacI_sugar_binding-like"/>
    <property type="match status" value="1"/>
</dbReference>
<dbReference type="SUPFAM" id="SSF53822">
    <property type="entry name" value="Periplasmic binding protein-like I"/>
    <property type="match status" value="1"/>
</dbReference>
<organism evidence="5 6">
    <name type="scientific">Allokutzneria oryzae</name>
    <dbReference type="NCBI Taxonomy" id="1378989"/>
    <lineage>
        <taxon>Bacteria</taxon>
        <taxon>Bacillati</taxon>
        <taxon>Actinomycetota</taxon>
        <taxon>Actinomycetes</taxon>
        <taxon>Pseudonocardiales</taxon>
        <taxon>Pseudonocardiaceae</taxon>
        <taxon>Allokutzneria</taxon>
    </lineage>
</organism>
<dbReference type="InterPro" id="IPR000843">
    <property type="entry name" value="HTH_LacI"/>
</dbReference>
<name>A0ABV5ZTC3_9PSEU</name>
<dbReference type="EMBL" id="JBHLZU010000005">
    <property type="protein sequence ID" value="MFB9903448.1"/>
    <property type="molecule type" value="Genomic_DNA"/>
</dbReference>
<dbReference type="RefSeq" id="WP_377850588.1">
    <property type="nucleotide sequence ID" value="NZ_JBHLZU010000005.1"/>
</dbReference>
<evidence type="ECO:0000313" key="6">
    <source>
        <dbReference type="Proteomes" id="UP001589693"/>
    </source>
</evidence>
<dbReference type="PROSITE" id="PS00356">
    <property type="entry name" value="HTH_LACI_1"/>
    <property type="match status" value="1"/>
</dbReference>
<dbReference type="InterPro" id="IPR028082">
    <property type="entry name" value="Peripla_BP_I"/>
</dbReference>
<evidence type="ECO:0000256" key="2">
    <source>
        <dbReference type="ARBA" id="ARBA00023125"/>
    </source>
</evidence>
<dbReference type="InterPro" id="IPR046335">
    <property type="entry name" value="LacI/GalR-like_sensor"/>
</dbReference>
<dbReference type="PANTHER" id="PTHR30146:SF155">
    <property type="entry name" value="ALANINE RACEMASE"/>
    <property type="match status" value="1"/>
</dbReference>
<dbReference type="Pfam" id="PF00356">
    <property type="entry name" value="LacI"/>
    <property type="match status" value="1"/>
</dbReference>
<comment type="caution">
    <text evidence="5">The sequence shown here is derived from an EMBL/GenBank/DDBJ whole genome shotgun (WGS) entry which is preliminary data.</text>
</comment>
<feature type="domain" description="HTH lacI-type" evidence="4">
    <location>
        <begin position="2"/>
        <end position="56"/>
    </location>
</feature>
<accession>A0ABV5ZTC3</accession>
<evidence type="ECO:0000256" key="3">
    <source>
        <dbReference type="ARBA" id="ARBA00023163"/>
    </source>
</evidence>